<dbReference type="SUPFAM" id="SSF53328">
    <property type="entry name" value="Formyltransferase"/>
    <property type="match status" value="1"/>
</dbReference>
<name>A0A381T5J8_9ZZZZ</name>
<dbReference type="PANTHER" id="PTHR11138:SF5">
    <property type="entry name" value="METHIONYL-TRNA FORMYLTRANSFERASE, MITOCHONDRIAL"/>
    <property type="match status" value="1"/>
</dbReference>
<organism evidence="7">
    <name type="scientific">marine metagenome</name>
    <dbReference type="NCBI Taxonomy" id="408172"/>
    <lineage>
        <taxon>unclassified sequences</taxon>
        <taxon>metagenomes</taxon>
        <taxon>ecological metagenomes</taxon>
    </lineage>
</organism>
<evidence type="ECO:0000256" key="4">
    <source>
        <dbReference type="ARBA" id="ARBA00022917"/>
    </source>
</evidence>
<dbReference type="Pfam" id="PF00551">
    <property type="entry name" value="Formyl_trans_N"/>
    <property type="match status" value="1"/>
</dbReference>
<dbReference type="CDD" id="cd08646">
    <property type="entry name" value="FMT_core_Met-tRNA-FMT_N"/>
    <property type="match status" value="1"/>
</dbReference>
<feature type="domain" description="Formyl transferase C-terminal" evidence="6">
    <location>
        <begin position="202"/>
        <end position="299"/>
    </location>
</feature>
<dbReference type="InterPro" id="IPR005794">
    <property type="entry name" value="Fmt"/>
</dbReference>
<evidence type="ECO:0000259" key="6">
    <source>
        <dbReference type="Pfam" id="PF02911"/>
    </source>
</evidence>
<evidence type="ECO:0000256" key="1">
    <source>
        <dbReference type="ARBA" id="ARBA00010699"/>
    </source>
</evidence>
<gene>
    <name evidence="7" type="ORF">METZ01_LOCUS63685</name>
</gene>
<evidence type="ECO:0000259" key="5">
    <source>
        <dbReference type="Pfam" id="PF00551"/>
    </source>
</evidence>
<dbReference type="PANTHER" id="PTHR11138">
    <property type="entry name" value="METHIONYL-TRNA FORMYLTRANSFERASE"/>
    <property type="match status" value="1"/>
</dbReference>
<dbReference type="Gene3D" id="3.40.50.12230">
    <property type="match status" value="1"/>
</dbReference>
<dbReference type="EC" id="2.1.2.9" evidence="2"/>
<dbReference type="InterPro" id="IPR041711">
    <property type="entry name" value="Met-tRNA-FMT_N"/>
</dbReference>
<dbReference type="InterPro" id="IPR036477">
    <property type="entry name" value="Formyl_transf_N_sf"/>
</dbReference>
<dbReference type="GO" id="GO:0004479">
    <property type="term" value="F:methionyl-tRNA formyltransferase activity"/>
    <property type="evidence" value="ECO:0007669"/>
    <property type="project" value="UniProtKB-EC"/>
</dbReference>
<protein>
    <recommendedName>
        <fullName evidence="2">methionyl-tRNA formyltransferase</fullName>
        <ecNumber evidence="2">2.1.2.9</ecNumber>
    </recommendedName>
</protein>
<dbReference type="CDD" id="cd08704">
    <property type="entry name" value="Met_tRNA_FMT_C"/>
    <property type="match status" value="1"/>
</dbReference>
<dbReference type="SUPFAM" id="SSF50486">
    <property type="entry name" value="FMT C-terminal domain-like"/>
    <property type="match status" value="1"/>
</dbReference>
<dbReference type="Pfam" id="PF02911">
    <property type="entry name" value="Formyl_trans_C"/>
    <property type="match status" value="1"/>
</dbReference>
<reference evidence="7" key="1">
    <citation type="submission" date="2018-05" db="EMBL/GenBank/DDBJ databases">
        <authorList>
            <person name="Lanie J.A."/>
            <person name="Ng W.-L."/>
            <person name="Kazmierczak K.M."/>
            <person name="Andrzejewski T.M."/>
            <person name="Davidsen T.M."/>
            <person name="Wayne K.J."/>
            <person name="Tettelin H."/>
            <person name="Glass J.I."/>
            <person name="Rusch D."/>
            <person name="Podicherti R."/>
            <person name="Tsui H.-C.T."/>
            <person name="Winkler M.E."/>
        </authorList>
    </citation>
    <scope>NUCLEOTIDE SEQUENCE</scope>
</reference>
<dbReference type="HAMAP" id="MF_00182">
    <property type="entry name" value="Formyl_trans"/>
    <property type="match status" value="1"/>
</dbReference>
<dbReference type="InterPro" id="IPR044135">
    <property type="entry name" value="Met-tRNA-FMT_C"/>
</dbReference>
<evidence type="ECO:0000256" key="2">
    <source>
        <dbReference type="ARBA" id="ARBA00012261"/>
    </source>
</evidence>
<feature type="domain" description="Formyl transferase N-terminal" evidence="5">
    <location>
        <begin position="1"/>
        <end position="179"/>
    </location>
</feature>
<keyword evidence="3" id="KW-0808">Transferase</keyword>
<dbReference type="AlphaFoldDB" id="A0A381T5J8"/>
<keyword evidence="4" id="KW-0648">Protein biosynthesis</keyword>
<dbReference type="GO" id="GO:0005829">
    <property type="term" value="C:cytosol"/>
    <property type="evidence" value="ECO:0007669"/>
    <property type="project" value="TreeGrafter"/>
</dbReference>
<evidence type="ECO:0000256" key="3">
    <source>
        <dbReference type="ARBA" id="ARBA00022679"/>
    </source>
</evidence>
<dbReference type="NCBIfam" id="TIGR00460">
    <property type="entry name" value="fmt"/>
    <property type="match status" value="1"/>
</dbReference>
<sequence>MKVAFMGNPKFALPSLESLLESKHEVKAIVSNPAKPMGRKRVLKHTDVGSYSLQNNIELIELDSFNNDTIYKKLLSLNVDIFVVVAFRILPEKYISIPKFGSINLHASLLPSYRGAAPIQWALMNGDKTTGVSVFQIEKKVDTGKIITQAKIDIDKNDNYEILSNKLSKVGAGALVEALNNLEEGEVDYNKQDNSLVTKAPKISKEMLRIQWDWPAAKINNWVRGLSPKPGMMAIFQNKRTKILKTLVLDDKVKSAPGKIKAAANSSLEIYTGRGLISILELQQEGKKCLPIDQFLRGTRISDRDFFS</sequence>
<dbReference type="InterPro" id="IPR002376">
    <property type="entry name" value="Formyl_transf_N"/>
</dbReference>
<comment type="similarity">
    <text evidence="1">Belongs to the Fmt family.</text>
</comment>
<evidence type="ECO:0000313" key="7">
    <source>
        <dbReference type="EMBL" id="SVA10831.1"/>
    </source>
</evidence>
<dbReference type="InterPro" id="IPR005793">
    <property type="entry name" value="Formyl_trans_C"/>
</dbReference>
<dbReference type="InterPro" id="IPR011034">
    <property type="entry name" value="Formyl_transferase-like_C_sf"/>
</dbReference>
<dbReference type="EMBL" id="UINC01003980">
    <property type="protein sequence ID" value="SVA10831.1"/>
    <property type="molecule type" value="Genomic_DNA"/>
</dbReference>
<accession>A0A381T5J8</accession>
<proteinExistence type="inferred from homology"/>